<dbReference type="Gene3D" id="1.20.120.450">
    <property type="entry name" value="dinb family like domain"/>
    <property type="match status" value="1"/>
</dbReference>
<gene>
    <name evidence="1" type="ORF">ACFMB1_19380</name>
</gene>
<reference evidence="1 2" key="1">
    <citation type="submission" date="2024-09" db="EMBL/GenBank/DDBJ databases">
        <authorList>
            <person name="Zhang Z.-H."/>
        </authorList>
    </citation>
    <scope>NUCLEOTIDE SEQUENCE [LARGE SCALE GENOMIC DNA]</scope>
    <source>
        <strain evidence="1 2">HHTR114</strain>
    </source>
</reference>
<dbReference type="Pfam" id="PF09351">
    <property type="entry name" value="DUF1993"/>
    <property type="match status" value="1"/>
</dbReference>
<comment type="caution">
    <text evidence="1">The sequence shown here is derived from an EMBL/GenBank/DDBJ whole genome shotgun (WGS) entry which is preliminary data.</text>
</comment>
<accession>A0ABW1L0M7</accession>
<dbReference type="Proteomes" id="UP001596116">
    <property type="component" value="Unassembled WGS sequence"/>
</dbReference>
<evidence type="ECO:0000313" key="1">
    <source>
        <dbReference type="EMBL" id="MFC6037724.1"/>
    </source>
</evidence>
<dbReference type="InterPro" id="IPR034660">
    <property type="entry name" value="DinB/YfiT-like"/>
</dbReference>
<evidence type="ECO:0000313" key="2">
    <source>
        <dbReference type="Proteomes" id="UP001596116"/>
    </source>
</evidence>
<organism evidence="1 2">
    <name type="scientific">Hyphococcus aureus</name>
    <dbReference type="NCBI Taxonomy" id="2666033"/>
    <lineage>
        <taxon>Bacteria</taxon>
        <taxon>Pseudomonadati</taxon>
        <taxon>Pseudomonadota</taxon>
        <taxon>Alphaproteobacteria</taxon>
        <taxon>Parvularculales</taxon>
        <taxon>Parvularculaceae</taxon>
        <taxon>Hyphococcus</taxon>
    </lineage>
</organism>
<dbReference type="SUPFAM" id="SSF109854">
    <property type="entry name" value="DinB/YfiT-like putative metalloenzymes"/>
    <property type="match status" value="1"/>
</dbReference>
<proteinExistence type="predicted"/>
<dbReference type="InterPro" id="IPR018531">
    <property type="entry name" value="DUF1993"/>
</dbReference>
<protein>
    <submittedName>
        <fullName evidence="1">DUF1993 family protein</fullName>
    </submittedName>
</protein>
<dbReference type="RefSeq" id="WP_379880887.1">
    <property type="nucleotide sequence ID" value="NZ_JBHPON010000003.1"/>
</dbReference>
<name>A0ABW1L0M7_9PROT</name>
<sequence>MTTTISSSVLPAVDNMLISLDHILVKAAERCEKTKVEESVYLGWRMAPDMHPLATQVRFATEIPARGLSRLAGADIPSFPDDEKTIAELRARIERAGAIVKALDTTALDADPKADITVPMGPDRKVTMPREAFAQEWIMPNLYFHATSTYLILRHLGLDIGKRDFLIGLARYFGE</sequence>
<dbReference type="PANTHER" id="PTHR36922:SF1">
    <property type="entry name" value="DUF1993 DOMAIN-CONTAINING PROTEIN"/>
    <property type="match status" value="1"/>
</dbReference>
<keyword evidence="2" id="KW-1185">Reference proteome</keyword>
<dbReference type="PANTHER" id="PTHR36922">
    <property type="entry name" value="BLL2446 PROTEIN"/>
    <property type="match status" value="1"/>
</dbReference>
<dbReference type="EMBL" id="JBHPON010000003">
    <property type="protein sequence ID" value="MFC6037724.1"/>
    <property type="molecule type" value="Genomic_DNA"/>
</dbReference>